<evidence type="ECO:0000256" key="15">
    <source>
        <dbReference type="SAM" id="MobiDB-lite"/>
    </source>
</evidence>
<evidence type="ECO:0000256" key="7">
    <source>
        <dbReference type="ARBA" id="ARBA00022759"/>
    </source>
</evidence>
<dbReference type="GeneID" id="105171529"/>
<keyword evidence="17" id="KW-1185">Reference proteome</keyword>
<dbReference type="InParanoid" id="A0A6I9TXR9"/>
<sequence>MATPPATATTIPPRDRPTKPQPKKQYKQDDSNRHCSIFQVSSDFFDSCRLLDSPLSSLPLPDADLSQENALRQPNLEKEIIDNSNNDTDGNGSKAMQRWSCNTCKAEFESLQDQRFHFKSDLHRFNIKLSIAGKNIIKEEDFDEATSDSLCKDYDVSSISGSEDEDERETSLPPDRQQESGGVSKSKMFVQLQNGERVSIWKGLLLDESEHVSFETDKSLVVDGAGDTYLTQREVIEKLKYVLHEPRDNTCLRIVLLARGGHFAGCVFDGNSLVAHKTFHRYVVRARAGKKQSSKDAGGRAIHSAGASLRRYNEYALKKDIQELLTLWKPYFAVASCIFIYAPSNNRLLFFDGDKPYFICQDHAIRNIPLTVRRPTFKEASRIYSLLVQISYEVSGEIAPNTKQEPLSHANARSESGPESCEMELRESVEGAKTSEACSIVTEIADLSLSVESKEQIDTVGTSTPLHEAAKSGNAQKVLELLEQGLDPCIKDERGQTPYMLASEKEVRNTFRRFMASNLEKWDWHAAKVPSALTKEMEESQAAKQAEKDAKKKARAKELKKLRKAKEKKAQAEAVQSQNGSFMSGNSGSGTAPTTKVHSQSSSSIRMSKEEELKRIQDSEREKRAAAAERRIAALKAQETGSLTAPSNTQLNNTSGSDMLCSCCNASLAGKVPFHRYHYKYCSTSCMHVHREILEDG</sequence>
<dbReference type="GO" id="GO:0036503">
    <property type="term" value="P:ERAD pathway"/>
    <property type="evidence" value="ECO:0007669"/>
    <property type="project" value="TreeGrafter"/>
</dbReference>
<feature type="domain" description="VLRF1" evidence="16">
    <location>
        <begin position="249"/>
        <end position="390"/>
    </location>
</feature>
<keyword evidence="5" id="KW-0479">Metal-binding</keyword>
<name>A0A6I9TXR9_SESIN</name>
<feature type="active site" evidence="14">
    <location>
        <position position="292"/>
    </location>
</feature>
<feature type="repeat" description="ANK" evidence="13">
    <location>
        <begin position="461"/>
        <end position="493"/>
    </location>
</feature>
<comment type="domain">
    <text evidence="14">The VLRF1 domain mediates binding to the 60S ribosomal subunit.</text>
</comment>
<dbReference type="InterPro" id="IPR013087">
    <property type="entry name" value="Znf_C2H2_type"/>
</dbReference>
<keyword evidence="12" id="KW-0175">Coiled coil</keyword>
<evidence type="ECO:0000256" key="10">
    <source>
        <dbReference type="ARBA" id="ARBA00022833"/>
    </source>
</evidence>
<dbReference type="InterPro" id="IPR041175">
    <property type="entry name" value="VLRF1/Vms1"/>
</dbReference>
<dbReference type="OrthoDB" id="429841at2759"/>
<protein>
    <submittedName>
        <fullName evidence="18">Ankyrin repeat and zinc finger domain-containing protein 1</fullName>
    </submittedName>
</protein>
<dbReference type="GO" id="GO:0016787">
    <property type="term" value="F:hydrolase activity"/>
    <property type="evidence" value="ECO:0007669"/>
    <property type="project" value="UniProtKB-KW"/>
</dbReference>
<keyword evidence="6" id="KW-0677">Repeat</keyword>
<evidence type="ECO:0000256" key="4">
    <source>
        <dbReference type="ARBA" id="ARBA00022722"/>
    </source>
</evidence>
<dbReference type="InterPro" id="IPR002110">
    <property type="entry name" value="Ankyrin_rpt"/>
</dbReference>
<dbReference type="PROSITE" id="PS00028">
    <property type="entry name" value="ZINC_FINGER_C2H2_1"/>
    <property type="match status" value="1"/>
</dbReference>
<feature type="compositionally biased region" description="Low complexity" evidence="15">
    <location>
        <begin position="82"/>
        <end position="93"/>
    </location>
</feature>
<evidence type="ECO:0000256" key="14">
    <source>
        <dbReference type="PROSITE-ProRule" id="PRU01389"/>
    </source>
</evidence>
<comment type="similarity">
    <text evidence="2 14">Belongs to the ANKZF1/VMS1 family.</text>
</comment>
<dbReference type="GO" id="GO:0008270">
    <property type="term" value="F:zinc ion binding"/>
    <property type="evidence" value="ECO:0007669"/>
    <property type="project" value="UniProtKB-KW"/>
</dbReference>
<comment type="subcellular location">
    <subcellularLocation>
        <location evidence="1">Cytoplasm</location>
    </subcellularLocation>
</comment>
<keyword evidence="8" id="KW-0863">Zinc-finger</keyword>
<evidence type="ECO:0000256" key="11">
    <source>
        <dbReference type="ARBA" id="ARBA00023043"/>
    </source>
</evidence>
<dbReference type="KEGG" id="sind:105171529"/>
<accession>A0A6I9TXR9</accession>
<keyword evidence="3 14" id="KW-0963">Cytoplasm</keyword>
<feature type="region of interest" description="Disordered" evidence="15">
    <location>
        <begin position="154"/>
        <end position="185"/>
    </location>
</feature>
<dbReference type="GO" id="GO:0005737">
    <property type="term" value="C:cytoplasm"/>
    <property type="evidence" value="ECO:0007669"/>
    <property type="project" value="UniProtKB-SubCell"/>
</dbReference>
<evidence type="ECO:0000313" key="17">
    <source>
        <dbReference type="Proteomes" id="UP000504604"/>
    </source>
</evidence>
<evidence type="ECO:0000256" key="12">
    <source>
        <dbReference type="ARBA" id="ARBA00023054"/>
    </source>
</evidence>
<organism evidence="17 18">
    <name type="scientific">Sesamum indicum</name>
    <name type="common">Oriental sesame</name>
    <name type="synonym">Sesamum orientale</name>
    <dbReference type="NCBI Taxonomy" id="4182"/>
    <lineage>
        <taxon>Eukaryota</taxon>
        <taxon>Viridiplantae</taxon>
        <taxon>Streptophyta</taxon>
        <taxon>Embryophyta</taxon>
        <taxon>Tracheophyta</taxon>
        <taxon>Spermatophyta</taxon>
        <taxon>Magnoliopsida</taxon>
        <taxon>eudicotyledons</taxon>
        <taxon>Gunneridae</taxon>
        <taxon>Pentapetalae</taxon>
        <taxon>asterids</taxon>
        <taxon>lamiids</taxon>
        <taxon>Lamiales</taxon>
        <taxon>Pedaliaceae</taxon>
        <taxon>Sesamum</taxon>
    </lineage>
</organism>
<dbReference type="Pfam" id="PF18716">
    <property type="entry name" value="VATC"/>
    <property type="match status" value="1"/>
</dbReference>
<keyword evidence="4 14" id="KW-0540">Nuclease</keyword>
<dbReference type="FunCoup" id="A0A6I9TXR9">
    <property type="interactions" value="1947"/>
</dbReference>
<dbReference type="Pfam" id="PF18826">
    <property type="entry name" value="bVLRF1"/>
    <property type="match status" value="1"/>
</dbReference>
<reference evidence="17" key="1">
    <citation type="submission" date="2024-10" db="UniProtKB">
        <authorList>
            <consortium name="RefSeq"/>
        </authorList>
    </citation>
    <scope>NUCLEOTIDE SEQUENCE [LARGE SCALE GENOMIC DNA]</scope>
    <source>
        <strain evidence="17">cv. Zhongzhi No. 13</strain>
    </source>
</reference>
<evidence type="ECO:0000256" key="9">
    <source>
        <dbReference type="ARBA" id="ARBA00022801"/>
    </source>
</evidence>
<feature type="region of interest" description="Disordered" evidence="15">
    <location>
        <begin position="535"/>
        <end position="619"/>
    </location>
</feature>
<dbReference type="InterPro" id="IPR036770">
    <property type="entry name" value="Ankyrin_rpt-contain_sf"/>
</dbReference>
<dbReference type="PROSITE" id="PS50088">
    <property type="entry name" value="ANK_REPEAT"/>
    <property type="match status" value="1"/>
</dbReference>
<evidence type="ECO:0000256" key="1">
    <source>
        <dbReference type="ARBA" id="ARBA00004496"/>
    </source>
</evidence>
<evidence type="ECO:0000259" key="16">
    <source>
        <dbReference type="PROSITE" id="PS52044"/>
    </source>
</evidence>
<feature type="region of interest" description="Disordered" evidence="15">
    <location>
        <begin position="1"/>
        <end position="32"/>
    </location>
</feature>
<keyword evidence="10" id="KW-0862">Zinc</keyword>
<dbReference type="Proteomes" id="UP000504604">
    <property type="component" value="Linkage group LG1"/>
</dbReference>
<feature type="compositionally biased region" description="Low complexity" evidence="15">
    <location>
        <begin position="572"/>
        <end position="590"/>
    </location>
</feature>
<dbReference type="RefSeq" id="XP_011090984.1">
    <property type="nucleotide sequence ID" value="XM_011092682.2"/>
</dbReference>
<dbReference type="Gene3D" id="1.25.40.20">
    <property type="entry name" value="Ankyrin repeat-containing domain"/>
    <property type="match status" value="1"/>
</dbReference>
<evidence type="ECO:0000256" key="5">
    <source>
        <dbReference type="ARBA" id="ARBA00022723"/>
    </source>
</evidence>
<evidence type="ECO:0000256" key="8">
    <source>
        <dbReference type="ARBA" id="ARBA00022771"/>
    </source>
</evidence>
<dbReference type="PROSITE" id="PS52044">
    <property type="entry name" value="VLRF1"/>
    <property type="match status" value="1"/>
</dbReference>
<keyword evidence="7 14" id="KW-0255">Endonuclease</keyword>
<evidence type="ECO:0000313" key="18">
    <source>
        <dbReference type="RefSeq" id="XP_011090984.1"/>
    </source>
</evidence>
<feature type="compositionally biased region" description="Basic and acidic residues" evidence="15">
    <location>
        <begin position="607"/>
        <end position="619"/>
    </location>
</feature>
<dbReference type="InterPro" id="IPR047139">
    <property type="entry name" value="ANKZ1/VMS1"/>
</dbReference>
<dbReference type="PROSITE" id="PS50297">
    <property type="entry name" value="ANK_REP_REGION"/>
    <property type="match status" value="1"/>
</dbReference>
<feature type="compositionally biased region" description="Basic residues" evidence="15">
    <location>
        <begin position="551"/>
        <end position="567"/>
    </location>
</feature>
<gene>
    <name evidence="18" type="primary">LOC105171529</name>
</gene>
<evidence type="ECO:0000256" key="13">
    <source>
        <dbReference type="PROSITE-ProRule" id="PRU00023"/>
    </source>
</evidence>
<dbReference type="PANTHER" id="PTHR16036">
    <property type="entry name" value="ANKYRIN REPEAT AND ZINC FINGER DOMAIN-CONTAINING PROTEIN 1"/>
    <property type="match status" value="1"/>
</dbReference>
<dbReference type="GO" id="GO:0004519">
    <property type="term" value="F:endonuclease activity"/>
    <property type="evidence" value="ECO:0007669"/>
    <property type="project" value="UniProtKB-KW"/>
</dbReference>
<dbReference type="AlphaFoldDB" id="A0A6I9TXR9"/>
<keyword evidence="11 13" id="KW-0040">ANK repeat</keyword>
<evidence type="ECO:0000256" key="2">
    <source>
        <dbReference type="ARBA" id="ARBA00009262"/>
    </source>
</evidence>
<dbReference type="Gramene" id="SIN_1013977.t">
    <property type="protein sequence ID" value="SIN_1013977.t"/>
    <property type="gene ID" value="SIN_1013977"/>
</dbReference>
<reference evidence="18" key="2">
    <citation type="submission" date="2025-08" db="UniProtKB">
        <authorList>
            <consortium name="RefSeq"/>
        </authorList>
    </citation>
    <scope>IDENTIFICATION</scope>
</reference>
<proteinExistence type="inferred from homology"/>
<feature type="compositionally biased region" description="Low complexity" evidence="15">
    <location>
        <begin position="1"/>
        <end position="12"/>
    </location>
</feature>
<dbReference type="PANTHER" id="PTHR16036:SF2">
    <property type="entry name" value="TRNA ENDONUCLEASE ANKZF1"/>
    <property type="match status" value="1"/>
</dbReference>
<feature type="compositionally biased region" description="Polar residues" evidence="15">
    <location>
        <begin position="591"/>
        <end position="606"/>
    </location>
</feature>
<feature type="region of interest" description="Disordered" evidence="15">
    <location>
        <begin position="69"/>
        <end position="96"/>
    </location>
</feature>
<evidence type="ECO:0000256" key="3">
    <source>
        <dbReference type="ARBA" id="ARBA00022490"/>
    </source>
</evidence>
<dbReference type="SUPFAM" id="SSF48403">
    <property type="entry name" value="Ankyrin repeat"/>
    <property type="match status" value="1"/>
</dbReference>
<keyword evidence="9 14" id="KW-0378">Hydrolase</keyword>
<dbReference type="InterPro" id="IPR041540">
    <property type="entry name" value="VATC"/>
</dbReference>
<evidence type="ECO:0000256" key="6">
    <source>
        <dbReference type="ARBA" id="ARBA00022737"/>
    </source>
</evidence>